<dbReference type="AlphaFoldDB" id="A0A0F9F8F0"/>
<comment type="caution">
    <text evidence="1">The sequence shown here is derived from an EMBL/GenBank/DDBJ whole genome shotgun (WGS) entry which is preliminary data.</text>
</comment>
<protein>
    <submittedName>
        <fullName evidence="1">Uncharacterized protein</fullName>
    </submittedName>
</protein>
<proteinExistence type="predicted"/>
<accession>A0A0F9F8F0</accession>
<sequence length="103" mass="11418">MITAHSNVTETVTRASCVVRWEGDNLADIIKFFGNIPVLVEIVEERVRISMRSSCGFTLESDAVELDLFLREGDGLAYTASGIDVIWGLVYADERPKGDDTIH</sequence>
<dbReference type="EMBL" id="LAZR01022240">
    <property type="protein sequence ID" value="KKL82573.1"/>
    <property type="molecule type" value="Genomic_DNA"/>
</dbReference>
<gene>
    <name evidence="1" type="ORF">LCGC14_1983410</name>
</gene>
<evidence type="ECO:0000313" key="1">
    <source>
        <dbReference type="EMBL" id="KKL82573.1"/>
    </source>
</evidence>
<reference evidence="1" key="1">
    <citation type="journal article" date="2015" name="Nature">
        <title>Complex archaea that bridge the gap between prokaryotes and eukaryotes.</title>
        <authorList>
            <person name="Spang A."/>
            <person name="Saw J.H."/>
            <person name="Jorgensen S.L."/>
            <person name="Zaremba-Niedzwiedzka K."/>
            <person name="Martijn J."/>
            <person name="Lind A.E."/>
            <person name="van Eijk R."/>
            <person name="Schleper C."/>
            <person name="Guy L."/>
            <person name="Ettema T.J."/>
        </authorList>
    </citation>
    <scope>NUCLEOTIDE SEQUENCE</scope>
</reference>
<organism evidence="1">
    <name type="scientific">marine sediment metagenome</name>
    <dbReference type="NCBI Taxonomy" id="412755"/>
    <lineage>
        <taxon>unclassified sequences</taxon>
        <taxon>metagenomes</taxon>
        <taxon>ecological metagenomes</taxon>
    </lineage>
</organism>
<name>A0A0F9F8F0_9ZZZZ</name>